<dbReference type="GO" id="GO:0004567">
    <property type="term" value="F:beta-mannosidase activity"/>
    <property type="evidence" value="ECO:0007669"/>
    <property type="project" value="UniProtKB-EC"/>
</dbReference>
<dbReference type="SUPFAM" id="SSF51445">
    <property type="entry name" value="(Trans)glycosidases"/>
    <property type="match status" value="1"/>
</dbReference>
<dbReference type="InterPro" id="IPR054593">
    <property type="entry name" value="Beta-mannosidase-like_N2"/>
</dbReference>
<comment type="catalytic activity">
    <reaction evidence="1">
        <text>Hydrolysis of terminal, non-reducing beta-D-mannose residues in beta-D-mannosides.</text>
        <dbReference type="EC" id="3.2.1.25"/>
    </reaction>
</comment>
<evidence type="ECO:0000256" key="5">
    <source>
        <dbReference type="ARBA" id="ARBA00023180"/>
    </source>
</evidence>
<accession>A0A7G9WFJ3</accession>
<dbReference type="Gene3D" id="3.20.20.80">
    <property type="entry name" value="Glycosidases"/>
    <property type="match status" value="1"/>
</dbReference>
<dbReference type="Pfam" id="PF17753">
    <property type="entry name" value="Ig_mannosidase"/>
    <property type="match status" value="1"/>
</dbReference>
<dbReference type="GO" id="GO:0006516">
    <property type="term" value="P:glycoprotein catabolic process"/>
    <property type="evidence" value="ECO:0007669"/>
    <property type="project" value="TreeGrafter"/>
</dbReference>
<evidence type="ECO:0000259" key="8">
    <source>
        <dbReference type="Pfam" id="PF17753"/>
    </source>
</evidence>
<dbReference type="EMBL" id="CP060696">
    <property type="protein sequence ID" value="QNO17455.1"/>
    <property type="molecule type" value="Genomic_DNA"/>
</dbReference>
<dbReference type="AlphaFoldDB" id="A0A7G9WFJ3"/>
<dbReference type="RefSeq" id="WP_212506525.1">
    <property type="nucleotide sequence ID" value="NZ_CP060696.1"/>
</dbReference>
<dbReference type="Pfam" id="PF22666">
    <property type="entry name" value="Glyco_hydro_2_N2"/>
    <property type="match status" value="1"/>
</dbReference>
<organism evidence="10 11">
    <name type="scientific">Caproicibacterium amylolyticum</name>
    <dbReference type="NCBI Taxonomy" id="2766537"/>
    <lineage>
        <taxon>Bacteria</taxon>
        <taxon>Bacillati</taxon>
        <taxon>Bacillota</taxon>
        <taxon>Clostridia</taxon>
        <taxon>Eubacteriales</taxon>
        <taxon>Oscillospiraceae</taxon>
        <taxon>Caproicibacterium</taxon>
    </lineage>
</organism>
<dbReference type="Gene3D" id="2.60.40.10">
    <property type="entry name" value="Immunoglobulins"/>
    <property type="match status" value="2"/>
</dbReference>
<evidence type="ECO:0000256" key="3">
    <source>
        <dbReference type="ARBA" id="ARBA00012754"/>
    </source>
</evidence>
<feature type="domain" description="Beta-mannosidase Ig-fold" evidence="8">
    <location>
        <begin position="739"/>
        <end position="821"/>
    </location>
</feature>
<sequence length="823" mass="93613">MKKLLLNENWRMRVCGEAEWLPARVPCSLISVLLEQKRTQDPYWRCNEEQTLALCRNDCEFCRTVTLDASFLQQRAVELVCEGLDTLAEIFVNGTLLAKTSDMHRTYRLNCKSLLHAGKNELHILFHSPVEYIENYHPAEGRESKIVPSGSMAGGHYLRKAQSMFGWDWGIQLPDMGIWRDIWLEAHDEPRLEGVELLQEHTENAVKLTVNVQTEQAGGQAGDLLMTSFFAPDGALLEQWQAAWQPETQFRFLVQSPQLWWPNGYGEHPLYRVEVTLLRGGEEQDRRSYSIGLRTLTVLHEPDEWGKSFAVCVNGLKIFTRGANYIPEDAIYPNIAPAKQQFLIETALKENMDCLRLWGGGYFPSDAFYEMCDRAGLMVWQDLLFACDTFELTPEFEENIIAETRDNVCRLRHHACLLLWCGNNEIESAWSHWGDFQAEPATLRADYIKIFEYILPRTVREFDKQTFYWASSPSSGGCICDPDAETDGDVHYWDVWHGRKPFTDYRKYKFRFCSEFGFQAFPSMKTICAFTKPQDRNIFSKVMESHQKNGSANGTILSYLSENFRYPGTLEGLVYLSQVLQGMAIKYGVEHWRRQRGQCMGSLFWQLNDNWPVVSWAAVDYLHRYKALHYMAAHFYVPVACSLLRDGTKVAAYVQNETAAAGHYQAKLRLRGLDGTLLDETIVTGEAAPYSALSLGEKDFAPLLSGRVEQVIAEIAFSGDGLQDTLEAEPFVPYKHLELKKVAIQKQIQPVSGGWQITLNADGVAPFVWLDLADGDGEFSDNCFLLNGQESKTVQLKTAGLSLPEGSTAEQQLTVTCLQDTYL</sequence>
<feature type="domain" description="Beta-mannosidase-like galactose-binding" evidence="9">
    <location>
        <begin position="10"/>
        <end position="180"/>
    </location>
</feature>
<evidence type="ECO:0000256" key="1">
    <source>
        <dbReference type="ARBA" id="ARBA00000829"/>
    </source>
</evidence>
<dbReference type="SUPFAM" id="SSF49785">
    <property type="entry name" value="Galactose-binding domain-like"/>
    <property type="match status" value="1"/>
</dbReference>
<proteinExistence type="inferred from homology"/>
<dbReference type="PANTHER" id="PTHR43730:SF1">
    <property type="entry name" value="BETA-MANNOSIDASE"/>
    <property type="match status" value="1"/>
</dbReference>
<keyword evidence="5" id="KW-0325">Glycoprotein</keyword>
<feature type="domain" description="Glycoside hydrolase family 2 immunoglobulin-like beta-sandwich" evidence="7">
    <location>
        <begin position="236"/>
        <end position="294"/>
    </location>
</feature>
<dbReference type="Pfam" id="PF00703">
    <property type="entry name" value="Glyco_hydro_2"/>
    <property type="match status" value="1"/>
</dbReference>
<dbReference type="PANTHER" id="PTHR43730">
    <property type="entry name" value="BETA-MANNOSIDASE"/>
    <property type="match status" value="1"/>
</dbReference>
<dbReference type="InterPro" id="IPR041625">
    <property type="entry name" value="Beta-mannosidase_Ig"/>
</dbReference>
<keyword evidence="11" id="KW-1185">Reference proteome</keyword>
<dbReference type="EC" id="3.2.1.25" evidence="3"/>
<evidence type="ECO:0000259" key="9">
    <source>
        <dbReference type="Pfam" id="PF22666"/>
    </source>
</evidence>
<dbReference type="GO" id="GO:0005975">
    <property type="term" value="P:carbohydrate metabolic process"/>
    <property type="evidence" value="ECO:0007669"/>
    <property type="project" value="InterPro"/>
</dbReference>
<dbReference type="Proteomes" id="UP000516046">
    <property type="component" value="Chromosome"/>
</dbReference>
<evidence type="ECO:0000313" key="11">
    <source>
        <dbReference type="Proteomes" id="UP000516046"/>
    </source>
</evidence>
<reference evidence="10 11" key="1">
    <citation type="submission" date="2020-08" db="EMBL/GenBank/DDBJ databases">
        <authorList>
            <person name="Ren C."/>
            <person name="Gu Y."/>
            <person name="Xu Y."/>
        </authorList>
    </citation>
    <scope>NUCLEOTIDE SEQUENCE [LARGE SCALE GENOMIC DNA]</scope>
    <source>
        <strain evidence="10 11">LBM18003</strain>
    </source>
</reference>
<evidence type="ECO:0000256" key="2">
    <source>
        <dbReference type="ARBA" id="ARBA00007401"/>
    </source>
</evidence>
<dbReference type="InterPro" id="IPR006102">
    <property type="entry name" value="Ig-like_GH2"/>
</dbReference>
<dbReference type="Gene3D" id="2.60.120.260">
    <property type="entry name" value="Galactose-binding domain-like"/>
    <property type="match status" value="1"/>
</dbReference>
<dbReference type="FunFam" id="3.20.20.80:FF:000050">
    <property type="entry name" value="Beta-mannosidase B"/>
    <property type="match status" value="1"/>
</dbReference>
<dbReference type="InterPro" id="IPR017853">
    <property type="entry name" value="GH"/>
</dbReference>
<evidence type="ECO:0000313" key="10">
    <source>
        <dbReference type="EMBL" id="QNO17455.1"/>
    </source>
</evidence>
<evidence type="ECO:0000259" key="7">
    <source>
        <dbReference type="Pfam" id="PF00703"/>
    </source>
</evidence>
<dbReference type="InterPro" id="IPR036156">
    <property type="entry name" value="Beta-gal/glucu_dom_sf"/>
</dbReference>
<keyword evidence="6" id="KW-0326">Glycosidase</keyword>
<name>A0A7G9WFJ3_9FIRM</name>
<dbReference type="SUPFAM" id="SSF49303">
    <property type="entry name" value="beta-Galactosidase/glucuronidase domain"/>
    <property type="match status" value="2"/>
</dbReference>
<dbReference type="KEGG" id="caml:H6X83_10990"/>
<comment type="similarity">
    <text evidence="2">Belongs to the glycosyl hydrolase 2 family.</text>
</comment>
<keyword evidence="4 10" id="KW-0378">Hydrolase</keyword>
<gene>
    <name evidence="10" type="ORF">H6X83_10990</name>
</gene>
<protein>
    <recommendedName>
        <fullName evidence="3">beta-mannosidase</fullName>
        <ecNumber evidence="3">3.2.1.25</ecNumber>
    </recommendedName>
</protein>
<dbReference type="InterPro" id="IPR050887">
    <property type="entry name" value="Beta-mannosidase_GH2"/>
</dbReference>
<dbReference type="InterPro" id="IPR008979">
    <property type="entry name" value="Galactose-bd-like_sf"/>
</dbReference>
<dbReference type="InterPro" id="IPR013783">
    <property type="entry name" value="Ig-like_fold"/>
</dbReference>
<evidence type="ECO:0000256" key="4">
    <source>
        <dbReference type="ARBA" id="ARBA00022801"/>
    </source>
</evidence>
<evidence type="ECO:0000256" key="6">
    <source>
        <dbReference type="ARBA" id="ARBA00023295"/>
    </source>
</evidence>